<dbReference type="InterPro" id="IPR020616">
    <property type="entry name" value="Thiolase_N"/>
</dbReference>
<evidence type="ECO:0000259" key="1">
    <source>
        <dbReference type="Pfam" id="PF00108"/>
    </source>
</evidence>
<gene>
    <name evidence="3" type="ORF">ENP94_01460</name>
</gene>
<dbReference type="EMBL" id="DSLG01000002">
    <property type="protein sequence ID" value="HEA86664.1"/>
    <property type="molecule type" value="Genomic_DNA"/>
</dbReference>
<dbReference type="CDD" id="cd00829">
    <property type="entry name" value="SCP-x_thiolase"/>
    <property type="match status" value="1"/>
</dbReference>
<dbReference type="AlphaFoldDB" id="A0A7C1SDE4"/>
<dbReference type="InterPro" id="IPR055140">
    <property type="entry name" value="Thiolase_C_2"/>
</dbReference>
<protein>
    <submittedName>
        <fullName evidence="3">Thiolase domain-containing protein</fullName>
    </submittedName>
</protein>
<dbReference type="SUPFAM" id="SSF53901">
    <property type="entry name" value="Thiolase-like"/>
    <property type="match status" value="2"/>
</dbReference>
<feature type="domain" description="Thiolase C-terminal" evidence="2">
    <location>
        <begin position="250"/>
        <end position="385"/>
    </location>
</feature>
<sequence length="386" mass="42421">MGRRVAIVGVGMTKFVRRAQETGRELAYYAARQALDNCGMKIDQIEAVVLGSAPDTFDGVHMKGEYLSDGAGAWGKPYMRCYVGGGTGVFSVIHGWYHVASGIFNTCLVVCEEKMSSFQPHPQGAFLTIFDHTTERPLKPNLLWIFALEMNRYMSTYGLRKEDIALVAVKNKNNALDHPAAQIAEPVTVEDILKSEVLAWPVQRLDVSPVSDGAVAVVLADESIARRITDKPVWIEGVGWSLDTAYWTNRDLCYPRYVEEAARMAYKMAGITNPRHEIHVAEPYDPFDYKELHHMEGLMLCGRGEAPQLTADGVTRRDGELPVCPSGGLLGVGNPIAAAGLMKVAELFWQLRGEAGKRQIARKAKRGVAQAWGDLMQVGTVVVLGV</sequence>
<organism evidence="3">
    <name type="scientific">candidate division WOR-3 bacterium</name>
    <dbReference type="NCBI Taxonomy" id="2052148"/>
    <lineage>
        <taxon>Bacteria</taxon>
        <taxon>Bacteria division WOR-3</taxon>
    </lineage>
</organism>
<comment type="caution">
    <text evidence="3">The sequence shown here is derived from an EMBL/GenBank/DDBJ whole genome shotgun (WGS) entry which is preliminary data.</text>
</comment>
<dbReference type="Pfam" id="PF22691">
    <property type="entry name" value="Thiolase_C_1"/>
    <property type="match status" value="1"/>
</dbReference>
<accession>A0A7C1SDE4</accession>
<dbReference type="PIRSF" id="PIRSF000429">
    <property type="entry name" value="Ac-CoA_Ac_transf"/>
    <property type="match status" value="1"/>
</dbReference>
<dbReference type="InterPro" id="IPR002155">
    <property type="entry name" value="Thiolase"/>
</dbReference>
<dbReference type="PANTHER" id="PTHR42870">
    <property type="entry name" value="ACETYL-COA C-ACETYLTRANSFERASE"/>
    <property type="match status" value="1"/>
</dbReference>
<evidence type="ECO:0000259" key="2">
    <source>
        <dbReference type="Pfam" id="PF22691"/>
    </source>
</evidence>
<name>A0A7C1SDE4_UNCW3</name>
<feature type="domain" description="Thiolase N-terminal" evidence="1">
    <location>
        <begin position="5"/>
        <end position="223"/>
    </location>
</feature>
<dbReference type="InterPro" id="IPR016039">
    <property type="entry name" value="Thiolase-like"/>
</dbReference>
<dbReference type="PANTHER" id="PTHR42870:SF7">
    <property type="entry name" value="ACETYL-COA C-ACETYLTRANSFERASE (ACETOACETYL-COA THIOLASE) (ACAB-3)"/>
    <property type="match status" value="1"/>
</dbReference>
<dbReference type="NCBIfam" id="NF004721">
    <property type="entry name" value="PRK06065.1"/>
    <property type="match status" value="1"/>
</dbReference>
<dbReference type="Gene3D" id="3.40.47.10">
    <property type="match status" value="1"/>
</dbReference>
<dbReference type="GO" id="GO:0016747">
    <property type="term" value="F:acyltransferase activity, transferring groups other than amino-acyl groups"/>
    <property type="evidence" value="ECO:0007669"/>
    <property type="project" value="InterPro"/>
</dbReference>
<dbReference type="Pfam" id="PF00108">
    <property type="entry name" value="Thiolase_N"/>
    <property type="match status" value="1"/>
</dbReference>
<proteinExistence type="predicted"/>
<evidence type="ECO:0000313" key="3">
    <source>
        <dbReference type="EMBL" id="HEA86664.1"/>
    </source>
</evidence>
<reference evidence="3" key="1">
    <citation type="journal article" date="2020" name="mSystems">
        <title>Genome- and Community-Level Interaction Insights into Carbon Utilization and Element Cycling Functions of Hydrothermarchaeota in Hydrothermal Sediment.</title>
        <authorList>
            <person name="Zhou Z."/>
            <person name="Liu Y."/>
            <person name="Xu W."/>
            <person name="Pan J."/>
            <person name="Luo Z.H."/>
            <person name="Li M."/>
        </authorList>
    </citation>
    <scope>NUCLEOTIDE SEQUENCE [LARGE SCALE GENOMIC DNA]</scope>
    <source>
        <strain evidence="3">SpSt-265</strain>
    </source>
</reference>